<evidence type="ECO:0000313" key="3">
    <source>
        <dbReference type="Proteomes" id="UP000551616"/>
    </source>
</evidence>
<protein>
    <submittedName>
        <fullName evidence="2">Uncharacterized protein</fullName>
    </submittedName>
</protein>
<dbReference type="RefSeq" id="WP_207397881.1">
    <property type="nucleotide sequence ID" value="NZ_JABRWO010000010.1"/>
</dbReference>
<accession>A0A7V8V7R7</accession>
<evidence type="ECO:0000313" key="2">
    <source>
        <dbReference type="EMBL" id="MBA2116475.1"/>
    </source>
</evidence>
<feature type="region of interest" description="Disordered" evidence="1">
    <location>
        <begin position="218"/>
        <end position="246"/>
    </location>
</feature>
<gene>
    <name evidence="2" type="ORF">HOV93_36650</name>
</gene>
<comment type="caution">
    <text evidence="2">The sequence shown here is derived from an EMBL/GenBank/DDBJ whole genome shotgun (WGS) entry which is preliminary data.</text>
</comment>
<evidence type="ECO:0000256" key="1">
    <source>
        <dbReference type="SAM" id="MobiDB-lite"/>
    </source>
</evidence>
<dbReference type="AlphaFoldDB" id="A0A7V8V7R7"/>
<keyword evidence="3" id="KW-1185">Reference proteome</keyword>
<name>A0A7V8V7R7_9BACT</name>
<reference evidence="2 3" key="1">
    <citation type="submission" date="2020-05" db="EMBL/GenBank/DDBJ databases">
        <title>Bremerella alba sp. nov., a novel planctomycete isolated from the surface of the macroalga Fucus spiralis.</title>
        <authorList>
            <person name="Godinho O."/>
            <person name="Botelho R."/>
            <person name="Albuquerque L."/>
            <person name="Wiegand S."/>
            <person name="Da Costa M.S."/>
            <person name="Lobo-Da-Cunha A."/>
            <person name="Jogler C."/>
            <person name="Lage O.M."/>
        </authorList>
    </citation>
    <scope>NUCLEOTIDE SEQUENCE [LARGE SCALE GENOMIC DNA]</scope>
    <source>
        <strain evidence="2 3">FF15</strain>
    </source>
</reference>
<proteinExistence type="predicted"/>
<dbReference type="Proteomes" id="UP000551616">
    <property type="component" value="Unassembled WGS sequence"/>
</dbReference>
<organism evidence="2 3">
    <name type="scientific">Bremerella alba</name>
    <dbReference type="NCBI Taxonomy" id="980252"/>
    <lineage>
        <taxon>Bacteria</taxon>
        <taxon>Pseudomonadati</taxon>
        <taxon>Planctomycetota</taxon>
        <taxon>Planctomycetia</taxon>
        <taxon>Pirellulales</taxon>
        <taxon>Pirellulaceae</taxon>
        <taxon>Bremerella</taxon>
    </lineage>
</organism>
<sequence length="246" mass="26130">MKFEEFENTLQEWLDEGRLDEVETLIPLVCEADRAECEELLFTYQALFAGLQCALPGDASSTMVSPAAKANGSMWKEVSLPALAMGLALCLTVIATAPGMFSQTESATSPSTSSQVTVVQSAEVQPSPLPQLSPATRIASREPGFTRFAAASIEPLARSMVSRTDSALKSINQVATDLNPIDDQFAAYQDAAPLIDTLTRGFLPGTRSLGSAFSVLQESAVQPASSTPDQESSPLKPNSEQNPVVS</sequence>
<dbReference type="EMBL" id="JABRWO010000010">
    <property type="protein sequence ID" value="MBA2116475.1"/>
    <property type="molecule type" value="Genomic_DNA"/>
</dbReference>